<reference evidence="2" key="1">
    <citation type="journal article" date="2013" name="Environ. Microbiol.">
        <title>Seasonally variable intestinal metagenomes of the red palm weevil (Rhynchophorus ferrugineus).</title>
        <authorList>
            <person name="Jia S."/>
            <person name="Zhang X."/>
            <person name="Zhang G."/>
            <person name="Yin A."/>
            <person name="Zhang S."/>
            <person name="Li F."/>
            <person name="Wang L."/>
            <person name="Zhao D."/>
            <person name="Yun Q."/>
            <person name="Tala"/>
            <person name="Wang J."/>
            <person name="Sun G."/>
            <person name="Baabdullah M."/>
            <person name="Yu X."/>
            <person name="Hu S."/>
            <person name="Al-Mssallem I.S."/>
            <person name="Yu J."/>
        </authorList>
    </citation>
    <scope>NUCLEOTIDE SEQUENCE</scope>
</reference>
<dbReference type="GO" id="GO:0008933">
    <property type="term" value="F:peptidoglycan lytic transglycosylase activity"/>
    <property type="evidence" value="ECO:0007669"/>
    <property type="project" value="TreeGrafter"/>
</dbReference>
<protein>
    <submittedName>
        <fullName evidence="2">CAZy families GH102 protein</fullName>
    </submittedName>
</protein>
<dbReference type="PANTHER" id="PTHR30124">
    <property type="entry name" value="MEMBRANE-BOUND LYTIC MUREIN TRANSGLYCOSYLASE A"/>
    <property type="match status" value="1"/>
</dbReference>
<dbReference type="GO" id="GO:0004553">
    <property type="term" value="F:hydrolase activity, hydrolyzing O-glycosyl compounds"/>
    <property type="evidence" value="ECO:0007669"/>
    <property type="project" value="InterPro"/>
</dbReference>
<evidence type="ECO:0000259" key="1">
    <source>
        <dbReference type="Pfam" id="PF03562"/>
    </source>
</evidence>
<dbReference type="SUPFAM" id="SSF50685">
    <property type="entry name" value="Barwin-like endoglucanases"/>
    <property type="match status" value="1"/>
</dbReference>
<name>A0A060BXM0_9HYPH</name>
<dbReference type="InterPro" id="IPR036908">
    <property type="entry name" value="RlpA-like_sf"/>
</dbReference>
<dbReference type="GO" id="GO:0009253">
    <property type="term" value="P:peptidoglycan catabolic process"/>
    <property type="evidence" value="ECO:0007669"/>
    <property type="project" value="TreeGrafter"/>
</dbReference>
<dbReference type="PANTHER" id="PTHR30124:SF0">
    <property type="entry name" value="MEMBRANE-BOUND LYTIC MUREIN TRANSGLYCOSYLASE A"/>
    <property type="match status" value="1"/>
</dbReference>
<feature type="non-terminal residue" evidence="2">
    <location>
        <position position="93"/>
    </location>
</feature>
<dbReference type="Gene3D" id="2.40.40.10">
    <property type="entry name" value="RlpA-like domain"/>
    <property type="match status" value="1"/>
</dbReference>
<dbReference type="Gene3D" id="2.40.240.50">
    <property type="entry name" value="Barwin-like endoglucanases"/>
    <property type="match status" value="1"/>
</dbReference>
<sequence>MPEGGVSMDAMRAFFRANPETAPGLMQENRSYIFFREITGLAPDLGPIGGEGVPLTERRSIAVDTAFHRYGTPVFVDADIQTGKDRAREPFRH</sequence>
<dbReference type="Pfam" id="PF03562">
    <property type="entry name" value="MltA"/>
    <property type="match status" value="1"/>
</dbReference>
<proteinExistence type="predicted"/>
<evidence type="ECO:0000313" key="2">
    <source>
        <dbReference type="EMBL" id="AIA85246.1"/>
    </source>
</evidence>
<dbReference type="InterPro" id="IPR005300">
    <property type="entry name" value="MltA_B"/>
</dbReference>
<organism evidence="2">
    <name type="scientific">uncultured Starkeya sp</name>
    <dbReference type="NCBI Taxonomy" id="1009877"/>
    <lineage>
        <taxon>Bacteria</taxon>
        <taxon>Pseudomonadati</taxon>
        <taxon>Pseudomonadota</taxon>
        <taxon>Alphaproteobacteria</taxon>
        <taxon>Hyphomicrobiales</taxon>
        <taxon>Xanthobacteraceae</taxon>
        <taxon>Starkeya</taxon>
        <taxon>environmental samples</taxon>
    </lineage>
</organism>
<accession>A0A060BXM0</accession>
<dbReference type="AlphaFoldDB" id="A0A060BXM0"/>
<dbReference type="EMBL" id="KF117987">
    <property type="protein sequence ID" value="AIA85246.1"/>
    <property type="molecule type" value="Genomic_DNA"/>
</dbReference>
<dbReference type="InterPro" id="IPR026044">
    <property type="entry name" value="MltA"/>
</dbReference>
<feature type="domain" description="Lytic transglycosylase MltA" evidence="1">
    <location>
        <begin position="2"/>
        <end position="36"/>
    </location>
</feature>